<evidence type="ECO:0000256" key="1">
    <source>
        <dbReference type="SAM" id="MobiDB-lite"/>
    </source>
</evidence>
<dbReference type="VEuPathDB" id="FungiDB:SCHCODRAFT_02664816"/>
<dbReference type="EMBL" id="GL377304">
    <property type="protein sequence ID" value="EFI99146.1"/>
    <property type="molecule type" value="Genomic_DNA"/>
</dbReference>
<feature type="compositionally biased region" description="Low complexity" evidence="1">
    <location>
        <begin position="248"/>
        <end position="288"/>
    </location>
</feature>
<dbReference type="HOGENOM" id="CLU_264282_0_0_1"/>
<feature type="compositionally biased region" description="Basic and acidic residues" evidence="1">
    <location>
        <begin position="602"/>
        <end position="614"/>
    </location>
</feature>
<evidence type="ECO:0000313" key="2">
    <source>
        <dbReference type="EMBL" id="EFI99146.1"/>
    </source>
</evidence>
<accession>D8PXW1</accession>
<feature type="compositionally biased region" description="Low complexity" evidence="1">
    <location>
        <begin position="156"/>
        <end position="172"/>
    </location>
</feature>
<feature type="region of interest" description="Disordered" evidence="1">
    <location>
        <begin position="156"/>
        <end position="315"/>
    </location>
</feature>
<proteinExistence type="predicted"/>
<keyword evidence="3" id="KW-1185">Reference proteome</keyword>
<name>D8PXW1_SCHCM</name>
<gene>
    <name evidence="2" type="ORF">SCHCODRAFT_233709</name>
</gene>
<dbReference type="Proteomes" id="UP000007431">
    <property type="component" value="Unassembled WGS sequence"/>
</dbReference>
<feature type="compositionally biased region" description="Basic and acidic residues" evidence="1">
    <location>
        <begin position="290"/>
        <end position="300"/>
    </location>
</feature>
<dbReference type="GeneID" id="9585996"/>
<feature type="compositionally biased region" description="Basic and acidic residues" evidence="1">
    <location>
        <begin position="237"/>
        <end position="247"/>
    </location>
</feature>
<dbReference type="KEGG" id="scm:SCHCO_02664816"/>
<dbReference type="RefSeq" id="XP_003034049.1">
    <property type="nucleotide sequence ID" value="XM_003034003.1"/>
</dbReference>
<evidence type="ECO:0000313" key="3">
    <source>
        <dbReference type="Proteomes" id="UP000007431"/>
    </source>
</evidence>
<sequence>MAEQKQDISSCKQRDNALISTLQTAFSEEAPRRSARTLFSEDDDALRDALNVLRNPTPLKKPDALPRSTHDCENVVNNHTPGSSEHTASVEHIQKRPGDAIEQVDQEITTENDPDVVVEQAMETDAAPAQSASSTAANTPSAAFVANAAAATSTTDSAASGAGATAASGSSAPDDVERADEQAMETDVAPAQSASSTAANTPSAAFVANAAAATSTTDSAASGAGATAASGSSAPDDVERADEHAMETDAAPAQSAPSTAANAAAATSTTDSAASGAGATAASGSSAPDDVERADEHAMETDAAPAQSAPSTAANTPSAAFVANAAAATSTTDTAASGAGAIAASAPRPRLDAMQAQGCQHHPTITMGHAAAAAATNSDTRTAIAAPGVGPIAASSLHVPLGAEHVGDGTGSADVAHMSNEAQGYSPSSFPFFGASNSEGVTTGRHTEAPGATGLLLGATNTHPTPVHSVDRLVEGRAQHVRPHLPQAVKTPLPFVRIDDRAVTGRGLGGVGGAPDEVSSQCPQAPGQVDPSLAPLADYRQDIFFGTFNAQGEQYNDTNNLWPNNALDETDFTSNTSFGAHLVTIAPVMLASDSFPDFQSHEYHSLSSNHDHPDYNPPHGSSVPALQQASYTSSTHVTNDVPYNALNTAAPQPGMLSANAAASQPGMLSANAAASQRGMLSANAAAPQRDMLGDSVAASVALGGLFPGSNVGGSLSGRRSYEPDANARIMVYIHSQGAILPKTAKNTPLCFALPFVTNPDGERLIVSDTLIAKINWSSIMHALERPPIIRDNGAIENQHASPVAQPPLQSNGTLSELAFGLLTVHNDSSRTVMELILFPGAKHFMASGTYTFLPIPRDLDCIHMDLITGTLAQEYKLSFCEMHFTLVDRNHNKLTGWSMRVNGHINGYSGNASKPPMWYCSEDQPLAVMTRIADFVREAGYHVERFEIRDQWLSDVAGTIHRGRVTDIDHSFFDVVPVSVATADTTSGFSYAFLLTGLEAPTSDLESTEEWVHWMSRFLHCGISVARTGAKQDAQVAVLRREGLHAGFKRVAIPELEAELDDLARTPGGLERLRHEYTWDHGTLPLRPKLLVLPSKTKLAKAPKCPELIQEAFLCFLNTLFAQDAIIKLVRTIPDSPHAAGSSCFQALSCKSMAILSSLLTKIATAWETWKDFRDASPLEHLVGASRLYALLRNDNFIENCRKFKELRYEKIKNPQRPPVLFAFGEFTTATLDDRGDVKSALLKCPVLGSQETASNTLQTSSVERVL</sequence>
<feature type="compositionally biased region" description="Low complexity" evidence="1">
    <location>
        <begin position="301"/>
        <end position="315"/>
    </location>
</feature>
<feature type="compositionally biased region" description="Low complexity" evidence="1">
    <location>
        <begin position="189"/>
        <end position="234"/>
    </location>
</feature>
<organism evidence="3">
    <name type="scientific">Schizophyllum commune (strain H4-8 / FGSC 9210)</name>
    <name type="common">Split gill fungus</name>
    <dbReference type="NCBI Taxonomy" id="578458"/>
    <lineage>
        <taxon>Eukaryota</taxon>
        <taxon>Fungi</taxon>
        <taxon>Dikarya</taxon>
        <taxon>Basidiomycota</taxon>
        <taxon>Agaricomycotina</taxon>
        <taxon>Agaricomycetes</taxon>
        <taxon>Agaricomycetidae</taxon>
        <taxon>Agaricales</taxon>
        <taxon>Schizophyllaceae</taxon>
        <taxon>Schizophyllum</taxon>
    </lineage>
</organism>
<protein>
    <submittedName>
        <fullName evidence="2">Uncharacterized protein</fullName>
    </submittedName>
</protein>
<dbReference type="InParanoid" id="D8PXW1"/>
<feature type="region of interest" description="Disordered" evidence="1">
    <location>
        <begin position="602"/>
        <end position="627"/>
    </location>
</feature>
<dbReference type="AlphaFoldDB" id="D8PXW1"/>
<reference evidence="2 3" key="1">
    <citation type="journal article" date="2010" name="Nat. Biotechnol.">
        <title>Genome sequence of the model mushroom Schizophyllum commune.</title>
        <authorList>
            <person name="Ohm R.A."/>
            <person name="de Jong J.F."/>
            <person name="Lugones L.G."/>
            <person name="Aerts A."/>
            <person name="Kothe E."/>
            <person name="Stajich J.E."/>
            <person name="de Vries R.P."/>
            <person name="Record E."/>
            <person name="Levasseur A."/>
            <person name="Baker S.E."/>
            <person name="Bartholomew K.A."/>
            <person name="Coutinho P.M."/>
            <person name="Erdmann S."/>
            <person name="Fowler T.J."/>
            <person name="Gathman A.C."/>
            <person name="Lombard V."/>
            <person name="Henrissat B."/>
            <person name="Knabe N."/>
            <person name="Kuees U."/>
            <person name="Lilly W.W."/>
            <person name="Lindquist E."/>
            <person name="Lucas S."/>
            <person name="Magnuson J.K."/>
            <person name="Piumi F."/>
            <person name="Raudaskoski M."/>
            <person name="Salamov A."/>
            <person name="Schmutz J."/>
            <person name="Schwarze F.W.M.R."/>
            <person name="vanKuyk P.A."/>
            <person name="Horton J.S."/>
            <person name="Grigoriev I.V."/>
            <person name="Woesten H.A.B."/>
        </authorList>
    </citation>
    <scope>NUCLEOTIDE SEQUENCE [LARGE SCALE GENOMIC DNA]</scope>
    <source>
        <strain evidence="3">H4-8 / FGSC 9210</strain>
    </source>
</reference>